<dbReference type="OrthoDB" id="2626671at2"/>
<reference evidence="2" key="2">
    <citation type="submission" date="2011-01" db="EMBL/GenBank/DDBJ databases">
        <title>The Non-contiguous Finished genome of Clostridium papyrosolvens.</title>
        <authorList>
            <person name="Lucas S."/>
            <person name="Copeland A."/>
            <person name="Lapidus A."/>
            <person name="Cheng J.-F."/>
            <person name="Goodwin L."/>
            <person name="Pitluck S."/>
            <person name="Misra M."/>
            <person name="Chertkov O."/>
            <person name="Detter J.C."/>
            <person name="Han C."/>
            <person name="Tapia R."/>
            <person name="Land M."/>
            <person name="Hauser L."/>
            <person name="Kyrpides N."/>
            <person name="Ivanova N."/>
            <person name="Pagani I."/>
            <person name="Mouttaki H."/>
            <person name="He Z."/>
            <person name="Zhou J."/>
            <person name="Hemme C.L."/>
            <person name="Woyke T."/>
        </authorList>
    </citation>
    <scope>NUCLEOTIDE SEQUENCE [LARGE SCALE GENOMIC DNA]</scope>
    <source>
        <strain evidence="2">DSM 2782</strain>
    </source>
</reference>
<reference evidence="2" key="1">
    <citation type="submission" date="2009-07" db="EMBL/GenBank/DDBJ databases">
        <authorList>
            <consortium name="US DOE Joint Genome Institute (JGI-PGF)"/>
            <person name="Lucas S."/>
            <person name="Copeland A."/>
            <person name="Lapidus A."/>
            <person name="Glavina del Rio T."/>
            <person name="Tice H."/>
            <person name="Bruce D."/>
            <person name="Goodwin L."/>
            <person name="Pitluck S."/>
            <person name="Larimer F."/>
            <person name="Land M.L."/>
            <person name="Mouttaki H."/>
            <person name="He Z."/>
            <person name="Zhou J."/>
            <person name="Hemme C.L."/>
        </authorList>
    </citation>
    <scope>NUCLEOTIDE SEQUENCE</scope>
    <source>
        <strain evidence="2">DSM 2782</strain>
    </source>
</reference>
<sequence length="167" mass="18962">MKNQNVISKRRILMKKPKKLLLLATVVSILLSGVNLVNADALQFNTEATACNLTDVNNNFFTNSTPLDGPNDSDFYMVYNPSSSIEPYIYTFSLQSPVSANVDMQVVIYNETKQISYLNKNIEDNGISQRDSTYFILNPGEKAYIRVHSHDSSYSSTYNYSLTYRRT</sequence>
<gene>
    <name evidence="2" type="ORF">Cpap_1256</name>
</gene>
<dbReference type="Proteomes" id="UP000003860">
    <property type="component" value="Unassembled WGS sequence"/>
</dbReference>
<protein>
    <submittedName>
        <fullName evidence="2">Uncharacterized protein</fullName>
    </submittedName>
</protein>
<comment type="caution">
    <text evidence="2">The sequence shown here is derived from an EMBL/GenBank/DDBJ whole genome shotgun (WGS) entry which is preliminary data.</text>
</comment>
<dbReference type="eggNOG" id="ENOG5030UUC">
    <property type="taxonomic scope" value="Bacteria"/>
</dbReference>
<evidence type="ECO:0000256" key="1">
    <source>
        <dbReference type="SAM" id="SignalP"/>
    </source>
</evidence>
<dbReference type="EMBL" id="ACXX02000011">
    <property type="protein sequence ID" value="EGD46718.1"/>
    <property type="molecule type" value="Genomic_DNA"/>
</dbReference>
<evidence type="ECO:0000313" key="3">
    <source>
        <dbReference type="Proteomes" id="UP000003860"/>
    </source>
</evidence>
<name>F1TFI6_9FIRM</name>
<keyword evidence="1" id="KW-0732">Signal</keyword>
<dbReference type="AlphaFoldDB" id="F1TFI6"/>
<organism evidence="2 3">
    <name type="scientific">Ruminiclostridium papyrosolvens DSM 2782</name>
    <dbReference type="NCBI Taxonomy" id="588581"/>
    <lineage>
        <taxon>Bacteria</taxon>
        <taxon>Bacillati</taxon>
        <taxon>Bacillota</taxon>
        <taxon>Clostridia</taxon>
        <taxon>Eubacteriales</taxon>
        <taxon>Oscillospiraceae</taxon>
        <taxon>Ruminiclostridium</taxon>
    </lineage>
</organism>
<evidence type="ECO:0000313" key="2">
    <source>
        <dbReference type="EMBL" id="EGD46718.1"/>
    </source>
</evidence>
<feature type="signal peptide" evidence="1">
    <location>
        <begin position="1"/>
        <end position="39"/>
    </location>
</feature>
<accession>F1TFI6</accession>
<feature type="chain" id="PRO_5003271247" evidence="1">
    <location>
        <begin position="40"/>
        <end position="167"/>
    </location>
</feature>
<proteinExistence type="predicted"/>
<keyword evidence="3" id="KW-1185">Reference proteome</keyword>
<dbReference type="RefSeq" id="WP_004620686.1">
    <property type="nucleotide sequence ID" value="NZ_ACXX02000011.1"/>
</dbReference>